<evidence type="ECO:0000313" key="4">
    <source>
        <dbReference type="EMBL" id="KAJ7733857.1"/>
    </source>
</evidence>
<protein>
    <recommendedName>
        <fullName evidence="3">TEA domain-containing protein</fullName>
    </recommendedName>
</protein>
<dbReference type="PRINTS" id="PR00065">
    <property type="entry name" value="TEADOMAIN"/>
</dbReference>
<feature type="domain" description="TEA" evidence="3">
    <location>
        <begin position="69"/>
        <end position="143"/>
    </location>
</feature>
<dbReference type="Proteomes" id="UP001215280">
    <property type="component" value="Unassembled WGS sequence"/>
</dbReference>
<gene>
    <name evidence="4" type="ORF">DFH07DRAFT_845207</name>
</gene>
<proteinExistence type="inferred from homology"/>
<comment type="similarity">
    <text evidence="1">Belongs to the TEC1 family.</text>
</comment>
<dbReference type="PROSITE" id="PS51088">
    <property type="entry name" value="TEA_2"/>
    <property type="match status" value="1"/>
</dbReference>
<feature type="DNA-binding region" description="TEA" evidence="2">
    <location>
        <begin position="69"/>
        <end position="143"/>
    </location>
</feature>
<dbReference type="Pfam" id="PF01285">
    <property type="entry name" value="TEA"/>
    <property type="match status" value="1"/>
</dbReference>
<sequence>MYIFYSSGHSMSPTPLVLQKDCWSTTSNCLLCTYSRMQQMYSGWPSLQHSPAQTVLQSVLQARRARKTSQSGEDVWPVHLEAALLEGLESYVPDDSRETRVLGRFRGRNQFISEYIFSRTGVRRSNKQVGSRLQQLRHCTSDPKLRRLLTPFRPPKSHNRGPCEWIPTEDLHCYPQFPQNGPIWIPILPRNSPDTLSPYPAAHPFQYSGDNLQIISPPRPLESITPTITFLSPYPVTAQSQFVVWYRGQAVHTETVPLIILMDEPDCGTGFLHRASFVPAYWNTILASPDPSDFIIFQEVATDSKVTVFSAEYRFVYREHNMSEYF</sequence>
<evidence type="ECO:0000256" key="1">
    <source>
        <dbReference type="ARBA" id="ARBA00008421"/>
    </source>
</evidence>
<dbReference type="AlphaFoldDB" id="A0AAD7I2S9"/>
<evidence type="ECO:0000313" key="5">
    <source>
        <dbReference type="Proteomes" id="UP001215280"/>
    </source>
</evidence>
<evidence type="ECO:0000259" key="3">
    <source>
        <dbReference type="PROSITE" id="PS51088"/>
    </source>
</evidence>
<name>A0AAD7I2S9_9AGAR</name>
<dbReference type="InterPro" id="IPR038096">
    <property type="entry name" value="TEA/ATTS_sf"/>
</dbReference>
<evidence type="ECO:0000256" key="2">
    <source>
        <dbReference type="PROSITE-ProRule" id="PRU00505"/>
    </source>
</evidence>
<dbReference type="InterPro" id="IPR000818">
    <property type="entry name" value="TEA/ATTS_dom"/>
</dbReference>
<keyword evidence="5" id="KW-1185">Reference proteome</keyword>
<comment type="caution">
    <text evidence="4">The sequence shown here is derived from an EMBL/GenBank/DDBJ whole genome shotgun (WGS) entry which is preliminary data.</text>
</comment>
<dbReference type="GO" id="GO:0003700">
    <property type="term" value="F:DNA-binding transcription factor activity"/>
    <property type="evidence" value="ECO:0007669"/>
    <property type="project" value="InterPro"/>
</dbReference>
<organism evidence="4 5">
    <name type="scientific">Mycena maculata</name>
    <dbReference type="NCBI Taxonomy" id="230809"/>
    <lineage>
        <taxon>Eukaryota</taxon>
        <taxon>Fungi</taxon>
        <taxon>Dikarya</taxon>
        <taxon>Basidiomycota</taxon>
        <taxon>Agaricomycotina</taxon>
        <taxon>Agaricomycetes</taxon>
        <taxon>Agaricomycetidae</taxon>
        <taxon>Agaricales</taxon>
        <taxon>Marasmiineae</taxon>
        <taxon>Mycenaceae</taxon>
        <taxon>Mycena</taxon>
    </lineage>
</organism>
<reference evidence="4" key="1">
    <citation type="submission" date="2023-03" db="EMBL/GenBank/DDBJ databases">
        <title>Massive genome expansion in bonnet fungi (Mycena s.s.) driven by repeated elements and novel gene families across ecological guilds.</title>
        <authorList>
            <consortium name="Lawrence Berkeley National Laboratory"/>
            <person name="Harder C.B."/>
            <person name="Miyauchi S."/>
            <person name="Viragh M."/>
            <person name="Kuo A."/>
            <person name="Thoen E."/>
            <person name="Andreopoulos B."/>
            <person name="Lu D."/>
            <person name="Skrede I."/>
            <person name="Drula E."/>
            <person name="Henrissat B."/>
            <person name="Morin E."/>
            <person name="Kohler A."/>
            <person name="Barry K."/>
            <person name="LaButti K."/>
            <person name="Morin E."/>
            <person name="Salamov A."/>
            <person name="Lipzen A."/>
            <person name="Mereny Z."/>
            <person name="Hegedus B."/>
            <person name="Baldrian P."/>
            <person name="Stursova M."/>
            <person name="Weitz H."/>
            <person name="Taylor A."/>
            <person name="Grigoriev I.V."/>
            <person name="Nagy L.G."/>
            <person name="Martin F."/>
            <person name="Kauserud H."/>
        </authorList>
    </citation>
    <scope>NUCLEOTIDE SEQUENCE</scope>
    <source>
        <strain evidence="4">CBHHK188m</strain>
    </source>
</reference>
<dbReference type="Gene3D" id="6.10.20.40">
    <property type="entry name" value="TEA/ATTS domain"/>
    <property type="match status" value="1"/>
</dbReference>
<accession>A0AAD7I2S9</accession>
<dbReference type="SMART" id="SM00426">
    <property type="entry name" value="TEA"/>
    <property type="match status" value="1"/>
</dbReference>
<dbReference type="EMBL" id="JARJLG010000165">
    <property type="protein sequence ID" value="KAJ7733857.1"/>
    <property type="molecule type" value="Genomic_DNA"/>
</dbReference>